<accession>A0A8X6QR22</accession>
<dbReference type="Proteomes" id="UP000887013">
    <property type="component" value="Unassembled WGS sequence"/>
</dbReference>
<sequence>MHFAKIFGREKDCRKNVSPSCFISSQVAADRWRFLEIRPSVAAQTDDSEEKDAASKITRVERASLLDLLEKRYTLSNDANALRDDAAFFWDARGLEGWRRAS</sequence>
<dbReference type="EMBL" id="BMAW01131165">
    <property type="protein sequence ID" value="GFU38229.1"/>
    <property type="molecule type" value="Genomic_DNA"/>
</dbReference>
<keyword evidence="2" id="KW-1185">Reference proteome</keyword>
<dbReference type="AlphaFoldDB" id="A0A8X6QR22"/>
<name>A0A8X6QR22_NEPPI</name>
<proteinExistence type="predicted"/>
<gene>
    <name evidence="1" type="ORF">NPIL_261</name>
</gene>
<evidence type="ECO:0000313" key="1">
    <source>
        <dbReference type="EMBL" id="GFU38229.1"/>
    </source>
</evidence>
<reference evidence="1" key="1">
    <citation type="submission" date="2020-08" db="EMBL/GenBank/DDBJ databases">
        <title>Multicomponent nature underlies the extraordinary mechanical properties of spider dragline silk.</title>
        <authorList>
            <person name="Kono N."/>
            <person name="Nakamura H."/>
            <person name="Mori M."/>
            <person name="Yoshida Y."/>
            <person name="Ohtoshi R."/>
            <person name="Malay A.D."/>
            <person name="Moran D.A.P."/>
            <person name="Tomita M."/>
            <person name="Numata K."/>
            <person name="Arakawa K."/>
        </authorList>
    </citation>
    <scope>NUCLEOTIDE SEQUENCE</scope>
</reference>
<protein>
    <submittedName>
        <fullName evidence="1">Uncharacterized protein</fullName>
    </submittedName>
</protein>
<evidence type="ECO:0000313" key="2">
    <source>
        <dbReference type="Proteomes" id="UP000887013"/>
    </source>
</evidence>
<organism evidence="1 2">
    <name type="scientific">Nephila pilipes</name>
    <name type="common">Giant wood spider</name>
    <name type="synonym">Nephila maculata</name>
    <dbReference type="NCBI Taxonomy" id="299642"/>
    <lineage>
        <taxon>Eukaryota</taxon>
        <taxon>Metazoa</taxon>
        <taxon>Ecdysozoa</taxon>
        <taxon>Arthropoda</taxon>
        <taxon>Chelicerata</taxon>
        <taxon>Arachnida</taxon>
        <taxon>Araneae</taxon>
        <taxon>Araneomorphae</taxon>
        <taxon>Entelegynae</taxon>
        <taxon>Araneoidea</taxon>
        <taxon>Nephilidae</taxon>
        <taxon>Nephila</taxon>
    </lineage>
</organism>
<comment type="caution">
    <text evidence="1">The sequence shown here is derived from an EMBL/GenBank/DDBJ whole genome shotgun (WGS) entry which is preliminary data.</text>
</comment>